<feature type="region of interest" description="Disordered" evidence="1">
    <location>
        <begin position="1"/>
        <end position="71"/>
    </location>
</feature>
<protein>
    <recommendedName>
        <fullName evidence="5">Amino acid transporter</fullName>
    </recommendedName>
</protein>
<feature type="transmembrane region" description="Helical" evidence="2">
    <location>
        <begin position="446"/>
        <end position="465"/>
    </location>
</feature>
<evidence type="ECO:0000313" key="4">
    <source>
        <dbReference type="Proteomes" id="UP000578352"/>
    </source>
</evidence>
<feature type="transmembrane region" description="Helical" evidence="2">
    <location>
        <begin position="222"/>
        <end position="243"/>
    </location>
</feature>
<comment type="caution">
    <text evidence="3">The sequence shown here is derived from an EMBL/GenBank/DDBJ whole genome shotgun (WGS) entry which is preliminary data.</text>
</comment>
<reference evidence="3 4" key="1">
    <citation type="submission" date="2020-07" db="EMBL/GenBank/DDBJ databases">
        <title>Sequencing the genomes of 1000 actinobacteria strains.</title>
        <authorList>
            <person name="Klenk H.-P."/>
        </authorList>
    </citation>
    <scope>NUCLEOTIDE SEQUENCE [LARGE SCALE GENOMIC DNA]</scope>
    <source>
        <strain evidence="3 4">DSM 15165</strain>
    </source>
</reference>
<feature type="compositionally biased region" description="Polar residues" evidence="1">
    <location>
        <begin position="1"/>
        <end position="25"/>
    </location>
</feature>
<feature type="transmembrane region" description="Helical" evidence="2">
    <location>
        <begin position="128"/>
        <end position="157"/>
    </location>
</feature>
<evidence type="ECO:0000256" key="2">
    <source>
        <dbReference type="SAM" id="Phobius"/>
    </source>
</evidence>
<dbReference type="EMBL" id="JACCFL010000001">
    <property type="protein sequence ID" value="NYJ24666.1"/>
    <property type="molecule type" value="Genomic_DNA"/>
</dbReference>
<feature type="transmembrane region" description="Helical" evidence="2">
    <location>
        <begin position="405"/>
        <end position="426"/>
    </location>
</feature>
<name>A0A853CUE2_9MICO</name>
<feature type="transmembrane region" description="Helical" evidence="2">
    <location>
        <begin position="178"/>
        <end position="202"/>
    </location>
</feature>
<feature type="transmembrane region" description="Helical" evidence="2">
    <location>
        <begin position="525"/>
        <end position="544"/>
    </location>
</feature>
<proteinExistence type="predicted"/>
<feature type="transmembrane region" description="Helical" evidence="2">
    <location>
        <begin position="285"/>
        <end position="307"/>
    </location>
</feature>
<dbReference type="AlphaFoldDB" id="A0A853CUE2"/>
<gene>
    <name evidence="3" type="ORF">HNR13_002953</name>
</gene>
<evidence type="ECO:0000313" key="3">
    <source>
        <dbReference type="EMBL" id="NYJ24666.1"/>
    </source>
</evidence>
<evidence type="ECO:0000256" key="1">
    <source>
        <dbReference type="SAM" id="MobiDB-lite"/>
    </source>
</evidence>
<feature type="transmembrane region" description="Helical" evidence="2">
    <location>
        <begin position="471"/>
        <end position="489"/>
    </location>
</feature>
<organism evidence="3 4">
    <name type="scientific">Leifsonia shinshuensis</name>
    <dbReference type="NCBI Taxonomy" id="150026"/>
    <lineage>
        <taxon>Bacteria</taxon>
        <taxon>Bacillati</taxon>
        <taxon>Actinomycetota</taxon>
        <taxon>Actinomycetes</taxon>
        <taxon>Micrococcales</taxon>
        <taxon>Microbacteriaceae</taxon>
        <taxon>Leifsonia</taxon>
    </lineage>
</organism>
<keyword evidence="2" id="KW-0812">Transmembrane</keyword>
<keyword evidence="2" id="KW-1133">Transmembrane helix</keyword>
<keyword evidence="2" id="KW-0472">Membrane</keyword>
<sequence>MSTKANEGQPMSSTSPSGDKTQGTASAAPDEPTSGGSASAPTPAELTGAVPPRVRPKEPIPIPGQAHPLAPADVHGSRFKHWLLRGMVDEHGTQQGPHGQTPEHQHSWWRVMCLTGLDYFSTLGYQPAIAALAAGLISPFATLVLVALTLLGALPVYRRVARESFRGSGSIAMLERFLPWWAGKLFVLVLLGFAATDFMITITLSAADATAHAIENPFAPSWFHGNNVIITLVLITLLGAVFLKGFREAIGIAVVLVGVYLALNVVVVSASIVQVFQHPTAIDDWWSALFASHGNPLLIVGVALLVFPKLALGLSGFETGVAVMPQIKGKPDDNPNEPEGRIRGAHKLLTTAAIIMSVFLITSSFTTTLLIPQKEFQQGGAANGRALAYLAHEYLGNGFGTVYDISTILILWFAGASAMAGLLNLVPRYLPRYGMAPQWARAVRPLVLVFTAIAFLITLVFDANVDAQGGAYATGVLVLITSASLAVSLSAWRKKQPKRTLVFAIITAIFVYTTIDNIIERPDGLRIATLFIIGILIVSIVSRIGRSFQVRATSVTFDVTALDFILEDAEEGEIRIISHEPDVDTTKEYEEKNKDERRFSHIPQRSRTIFLEVIKSDSSDFEEDLVVHGVVKYGYRVLQVKSGNVPNTIAAVLLEIRDITGVVPTIYFEWTEGNPISNMFRYLITGVGEVAPVTREVLREAEKDVKRRPAVHVA</sequence>
<dbReference type="Gene3D" id="1.20.1740.10">
    <property type="entry name" value="Amino acid/polyamine transporter I"/>
    <property type="match status" value="1"/>
</dbReference>
<dbReference type="Proteomes" id="UP000578352">
    <property type="component" value="Unassembled WGS sequence"/>
</dbReference>
<evidence type="ECO:0008006" key="5">
    <source>
        <dbReference type="Google" id="ProtNLM"/>
    </source>
</evidence>
<feature type="transmembrane region" description="Helical" evidence="2">
    <location>
        <begin position="250"/>
        <end position="273"/>
    </location>
</feature>
<accession>A0A853CUE2</accession>
<feature type="transmembrane region" description="Helical" evidence="2">
    <location>
        <begin position="348"/>
        <end position="371"/>
    </location>
</feature>
<feature type="transmembrane region" description="Helical" evidence="2">
    <location>
        <begin position="501"/>
        <end position="519"/>
    </location>
</feature>